<proteinExistence type="predicted"/>
<comment type="caution">
    <text evidence="2">The sequence shown here is derived from an EMBL/GenBank/DDBJ whole genome shotgun (WGS) entry which is preliminary data.</text>
</comment>
<keyword evidence="3" id="KW-1185">Reference proteome</keyword>
<gene>
    <name evidence="2" type="ORF">GCM10010446_26510</name>
</gene>
<dbReference type="EMBL" id="BAAAUD010000026">
    <property type="protein sequence ID" value="GAA2939833.1"/>
    <property type="molecule type" value="Genomic_DNA"/>
</dbReference>
<sequence length="127" mass="12970">MMAERAWSAPAAGGEVLAPTRGQMIAAALDAGIGASWVTGDEADEAYGQDPGLRTLLESRRTGYALAVACSTRVRIDQGRTAARADAVADRLPASPGTGRAQEPERRGRATTTGPGSRSAPTATGTC</sequence>
<organism evidence="2 3">
    <name type="scientific">Streptomyces enissocaesilis</name>
    <dbReference type="NCBI Taxonomy" id="332589"/>
    <lineage>
        <taxon>Bacteria</taxon>
        <taxon>Bacillati</taxon>
        <taxon>Actinomycetota</taxon>
        <taxon>Actinomycetes</taxon>
        <taxon>Kitasatosporales</taxon>
        <taxon>Streptomycetaceae</taxon>
        <taxon>Streptomyces</taxon>
        <taxon>Streptomyces rochei group</taxon>
    </lineage>
</organism>
<evidence type="ECO:0000256" key="1">
    <source>
        <dbReference type="SAM" id="MobiDB-lite"/>
    </source>
</evidence>
<name>A0ABP6JNM1_9ACTN</name>
<reference evidence="3" key="1">
    <citation type="journal article" date="2019" name="Int. J. Syst. Evol. Microbiol.">
        <title>The Global Catalogue of Microorganisms (GCM) 10K type strain sequencing project: providing services to taxonomists for standard genome sequencing and annotation.</title>
        <authorList>
            <consortium name="The Broad Institute Genomics Platform"/>
            <consortium name="The Broad Institute Genome Sequencing Center for Infectious Disease"/>
            <person name="Wu L."/>
            <person name="Ma J."/>
        </authorList>
    </citation>
    <scope>NUCLEOTIDE SEQUENCE [LARGE SCALE GENOMIC DNA]</scope>
    <source>
        <strain evidence="3">JCM 9088</strain>
    </source>
</reference>
<evidence type="ECO:0000313" key="2">
    <source>
        <dbReference type="EMBL" id="GAA2939833.1"/>
    </source>
</evidence>
<protein>
    <submittedName>
        <fullName evidence="2">Uncharacterized protein</fullName>
    </submittedName>
</protein>
<accession>A0ABP6JNM1</accession>
<feature type="region of interest" description="Disordered" evidence="1">
    <location>
        <begin position="83"/>
        <end position="127"/>
    </location>
</feature>
<feature type="compositionally biased region" description="Polar residues" evidence="1">
    <location>
        <begin position="110"/>
        <end position="127"/>
    </location>
</feature>
<dbReference type="Proteomes" id="UP001500403">
    <property type="component" value="Unassembled WGS sequence"/>
</dbReference>
<evidence type="ECO:0000313" key="3">
    <source>
        <dbReference type="Proteomes" id="UP001500403"/>
    </source>
</evidence>